<dbReference type="PROSITE" id="PS00600">
    <property type="entry name" value="AA_TRANSFER_CLASS_3"/>
    <property type="match status" value="1"/>
</dbReference>
<dbReference type="GO" id="GO:0003992">
    <property type="term" value="F:N2-acetyl-L-ornithine:2-oxoglutarate 5-aminotransferase activity"/>
    <property type="evidence" value="ECO:0007669"/>
    <property type="project" value="UniProtKB-EC"/>
</dbReference>
<dbReference type="PANTHER" id="PTHR11986:SF79">
    <property type="entry name" value="ACETYLORNITHINE AMINOTRANSFERASE, MITOCHONDRIAL"/>
    <property type="match status" value="1"/>
</dbReference>
<sequence>MVKTIVGFEEIAAREERFQLATYQKLPLAIGRGRGSWIETEDGQRYLDLYGGHAVAATGHCHPHVVAALKKQAEKLLFYSNVVYSEVRARAAEKLVQIAPSPISKVFFCNSGTEANENAMRMARLATGRERIVTFTGSFHGRTADAISATFLGKYRELGRPNVPGHICAEFGSIESVRRVADESVAAIMLEPIQSMAGVRMAGPEFYRGLRQICDERGIVLIFDEVQTGVGRTGSWFFAGSEAAGGIVPDIITLAKALGSGLPVGACLVTENVAAQIKTNDLGTTFGGGMLAMSAVIATLEAIERDNMLENVKLVETYLRARLAHLPEIEEVRGKGLLLGVKFKEEIAAHVQKELLDRKIITGTSSDARVLRLLPPLCLTCDEVELFVEALGDALGGR</sequence>
<dbReference type="PIRSF" id="PIRSF000521">
    <property type="entry name" value="Transaminase_4ab_Lys_Orn"/>
    <property type="match status" value="1"/>
</dbReference>
<dbReference type="Pfam" id="PF00202">
    <property type="entry name" value="Aminotran_3"/>
    <property type="match status" value="1"/>
</dbReference>
<dbReference type="EMBL" id="CBXV010000005">
    <property type="protein sequence ID" value="CDM65489.1"/>
    <property type="molecule type" value="Genomic_DNA"/>
</dbReference>
<dbReference type="Proteomes" id="UP000031518">
    <property type="component" value="Unassembled WGS sequence"/>
</dbReference>
<dbReference type="RefSeq" id="WP_041976054.1">
    <property type="nucleotide sequence ID" value="NZ_CBXV010000005.1"/>
</dbReference>
<dbReference type="FunFam" id="3.40.640.10:FF:000004">
    <property type="entry name" value="Acetylornithine aminotransferase"/>
    <property type="match status" value="1"/>
</dbReference>
<dbReference type="Gene3D" id="3.40.640.10">
    <property type="entry name" value="Type I PLP-dependent aspartate aminotransferase-like (Major domain)"/>
    <property type="match status" value="1"/>
</dbReference>
<dbReference type="Gene3D" id="3.90.1150.10">
    <property type="entry name" value="Aspartate Aminotransferase, domain 1"/>
    <property type="match status" value="1"/>
</dbReference>
<dbReference type="AlphaFoldDB" id="A0A0B6WYX0"/>
<dbReference type="CDD" id="cd00610">
    <property type="entry name" value="OAT_like"/>
    <property type="match status" value="1"/>
</dbReference>
<evidence type="ECO:0000256" key="2">
    <source>
        <dbReference type="ARBA" id="ARBA00022576"/>
    </source>
</evidence>
<evidence type="ECO:0000256" key="1">
    <source>
        <dbReference type="ARBA" id="ARBA00001933"/>
    </source>
</evidence>
<dbReference type="GO" id="GO:0042802">
    <property type="term" value="F:identical protein binding"/>
    <property type="evidence" value="ECO:0007669"/>
    <property type="project" value="TreeGrafter"/>
</dbReference>
<name>A0A0B6WYX0_9BACT</name>
<dbReference type="STRING" id="454194.PYK22_01490"/>
<organism evidence="6 7">
    <name type="scientific">Pyrinomonas methylaliphatogenes</name>
    <dbReference type="NCBI Taxonomy" id="454194"/>
    <lineage>
        <taxon>Bacteria</taxon>
        <taxon>Pseudomonadati</taxon>
        <taxon>Acidobacteriota</taxon>
        <taxon>Blastocatellia</taxon>
        <taxon>Blastocatellales</taxon>
        <taxon>Pyrinomonadaceae</taxon>
        <taxon>Pyrinomonas</taxon>
    </lineage>
</organism>
<reference evidence="6 7" key="2">
    <citation type="submission" date="2015-01" db="EMBL/GenBank/DDBJ databases">
        <title>Complete genome sequence of Pyrinomonas methylaliphatogenes type strain K22T.</title>
        <authorList>
            <person name="Lee K.C.Y."/>
            <person name="Power J.F."/>
            <person name="Dunfield P.F."/>
            <person name="Morgan X.C."/>
            <person name="Huttenhower C."/>
            <person name="Stott M.B."/>
        </authorList>
    </citation>
    <scope>NUCLEOTIDE SEQUENCE [LARGE SCALE GENOMIC DNA]</scope>
    <source>
        <strain evidence="6 7">K22</strain>
    </source>
</reference>
<evidence type="ECO:0000313" key="7">
    <source>
        <dbReference type="Proteomes" id="UP000031518"/>
    </source>
</evidence>
<dbReference type="GO" id="GO:0030170">
    <property type="term" value="F:pyridoxal phosphate binding"/>
    <property type="evidence" value="ECO:0007669"/>
    <property type="project" value="InterPro"/>
</dbReference>
<comment type="similarity">
    <text evidence="5">Belongs to the class-III pyridoxal-phosphate-dependent aminotransferase family.</text>
</comment>
<reference evidence="6 7" key="1">
    <citation type="submission" date="2013-12" db="EMBL/GenBank/DDBJ databases">
        <authorList>
            <person name="Stott M."/>
        </authorList>
    </citation>
    <scope>NUCLEOTIDE SEQUENCE [LARGE SCALE GENOMIC DNA]</scope>
    <source>
        <strain evidence="6 7">K22</strain>
    </source>
</reference>
<dbReference type="InterPro" id="IPR049704">
    <property type="entry name" value="Aminotrans_3_PPA_site"/>
</dbReference>
<dbReference type="InterPro" id="IPR015424">
    <property type="entry name" value="PyrdxlP-dep_Trfase"/>
</dbReference>
<keyword evidence="4 5" id="KW-0663">Pyridoxal phosphate</keyword>
<evidence type="ECO:0000256" key="5">
    <source>
        <dbReference type="RuleBase" id="RU003560"/>
    </source>
</evidence>
<gene>
    <name evidence="6" type="ORF">PYK22_01490</name>
</gene>
<evidence type="ECO:0000256" key="4">
    <source>
        <dbReference type="ARBA" id="ARBA00022898"/>
    </source>
</evidence>
<protein>
    <submittedName>
        <fullName evidence="6">Ornithine/acetylornithine aminotransferase</fullName>
        <ecNumber evidence="6">2.6.1.11</ecNumber>
    </submittedName>
</protein>
<proteinExistence type="inferred from homology"/>
<accession>A0A0B6WYX0</accession>
<dbReference type="InterPro" id="IPR005814">
    <property type="entry name" value="Aminotrans_3"/>
</dbReference>
<dbReference type="PANTHER" id="PTHR11986">
    <property type="entry name" value="AMINOTRANSFERASE CLASS III"/>
    <property type="match status" value="1"/>
</dbReference>
<dbReference type="InterPro" id="IPR015422">
    <property type="entry name" value="PyrdxlP-dep_Trfase_small"/>
</dbReference>
<dbReference type="EC" id="2.6.1.11" evidence="6"/>
<dbReference type="InterPro" id="IPR015421">
    <property type="entry name" value="PyrdxlP-dep_Trfase_major"/>
</dbReference>
<keyword evidence="7" id="KW-1185">Reference proteome</keyword>
<comment type="cofactor">
    <cofactor evidence="1">
        <name>pyridoxal 5'-phosphate</name>
        <dbReference type="ChEBI" id="CHEBI:597326"/>
    </cofactor>
</comment>
<keyword evidence="2 6" id="KW-0032">Aminotransferase</keyword>
<keyword evidence="3 6" id="KW-0808">Transferase</keyword>
<evidence type="ECO:0000256" key="3">
    <source>
        <dbReference type="ARBA" id="ARBA00022679"/>
    </source>
</evidence>
<dbReference type="SUPFAM" id="SSF53383">
    <property type="entry name" value="PLP-dependent transferases"/>
    <property type="match status" value="1"/>
</dbReference>
<evidence type="ECO:0000313" key="6">
    <source>
        <dbReference type="EMBL" id="CDM65489.1"/>
    </source>
</evidence>
<dbReference type="InterPro" id="IPR050103">
    <property type="entry name" value="Class-III_PLP-dep_AT"/>
</dbReference>